<feature type="coiled-coil region" evidence="1">
    <location>
        <begin position="112"/>
        <end position="151"/>
    </location>
</feature>
<feature type="transmembrane region" description="Helical" evidence="2">
    <location>
        <begin position="6"/>
        <end position="32"/>
    </location>
</feature>
<dbReference type="Pfam" id="PF07252">
    <property type="entry name" value="DUF1433"/>
    <property type="match status" value="1"/>
</dbReference>
<keyword evidence="4" id="KW-1185">Reference proteome</keyword>
<keyword evidence="2" id="KW-0472">Membrane</keyword>
<keyword evidence="1" id="KW-0175">Coiled coil</keyword>
<name>A0AAW7YL07_9STAP</name>
<dbReference type="InterPro" id="IPR009881">
    <property type="entry name" value="DUF1433"/>
</dbReference>
<organism evidence="3 4">
    <name type="scientific">Staphylococcus pasteuri_A</name>
    <dbReference type="NCBI Taxonomy" id="3062664"/>
    <lineage>
        <taxon>Bacteria</taxon>
        <taxon>Bacillati</taxon>
        <taxon>Bacillota</taxon>
        <taxon>Bacilli</taxon>
        <taxon>Bacillales</taxon>
        <taxon>Staphylococcaceae</taxon>
        <taxon>Staphylococcus</taxon>
    </lineage>
</organism>
<dbReference type="AlphaFoldDB" id="A0AAW7YL07"/>
<sequence>MKSFALILRIFAVLVLVEIIIFIGALCTHLYFQHQYIQKEEKRIELFLKYNFKNINSTTVYKSNSDSPLGSYNIIVRINGDKNKELSYDAECGNYNPKFNGEDYILNGNLKKQKANRKIKSVKEILKERNANSVNDALRKIQSEGEQHEENN</sequence>
<evidence type="ECO:0000256" key="1">
    <source>
        <dbReference type="SAM" id="Coils"/>
    </source>
</evidence>
<dbReference type="RefSeq" id="WP_046467217.1">
    <property type="nucleotide sequence ID" value="NZ_JAUOQO010000001.1"/>
</dbReference>
<comment type="caution">
    <text evidence="3">The sequence shown here is derived from an EMBL/GenBank/DDBJ whole genome shotgun (WGS) entry which is preliminary data.</text>
</comment>
<keyword evidence="2" id="KW-0812">Transmembrane</keyword>
<evidence type="ECO:0000313" key="4">
    <source>
        <dbReference type="Proteomes" id="UP001170310"/>
    </source>
</evidence>
<keyword evidence="2" id="KW-1133">Transmembrane helix</keyword>
<reference evidence="3" key="1">
    <citation type="submission" date="2023-07" db="EMBL/GenBank/DDBJ databases">
        <title>Genome content predicts the carbon catabolic preferences of heterotrophic bacteria.</title>
        <authorList>
            <person name="Gralka M."/>
        </authorList>
    </citation>
    <scope>NUCLEOTIDE SEQUENCE</scope>
    <source>
        <strain evidence="3">E2R20</strain>
    </source>
</reference>
<proteinExistence type="predicted"/>
<dbReference type="EMBL" id="JAUOQO010000001">
    <property type="protein sequence ID" value="MDO6572884.1"/>
    <property type="molecule type" value="Genomic_DNA"/>
</dbReference>
<accession>A0AAW7YL07</accession>
<evidence type="ECO:0000313" key="3">
    <source>
        <dbReference type="EMBL" id="MDO6572884.1"/>
    </source>
</evidence>
<dbReference type="Gene3D" id="3.10.450.130">
    <property type="entry name" value="folded 79 residue fragment of lin0334 like domains"/>
    <property type="match status" value="1"/>
</dbReference>
<protein>
    <submittedName>
        <fullName evidence="3">DUF1433 domain-containing protein</fullName>
    </submittedName>
</protein>
<dbReference type="Proteomes" id="UP001170310">
    <property type="component" value="Unassembled WGS sequence"/>
</dbReference>
<evidence type="ECO:0000256" key="2">
    <source>
        <dbReference type="SAM" id="Phobius"/>
    </source>
</evidence>
<gene>
    <name evidence="3" type="ORF">Q4528_01805</name>
</gene>